<dbReference type="OrthoDB" id="1001765at2759"/>
<evidence type="ECO:0000313" key="3">
    <source>
        <dbReference type="Proteomes" id="UP001149165"/>
    </source>
</evidence>
<reference evidence="2" key="1">
    <citation type="submission" date="2022-11" db="EMBL/GenBank/DDBJ databases">
        <authorList>
            <person name="Petersen C."/>
        </authorList>
    </citation>
    <scope>NUCLEOTIDE SEQUENCE</scope>
    <source>
        <strain evidence="2">IBT 30069</strain>
    </source>
</reference>
<dbReference type="AlphaFoldDB" id="A0A9W9ETC1"/>
<reference evidence="2" key="2">
    <citation type="journal article" date="2023" name="IMA Fungus">
        <title>Comparative genomic study of the Penicillium genus elucidates a diverse pangenome and 15 lateral gene transfer events.</title>
        <authorList>
            <person name="Petersen C."/>
            <person name="Sorensen T."/>
            <person name="Nielsen M.R."/>
            <person name="Sondergaard T.E."/>
            <person name="Sorensen J.L."/>
            <person name="Fitzpatrick D.A."/>
            <person name="Frisvad J.C."/>
            <person name="Nielsen K.L."/>
        </authorList>
    </citation>
    <scope>NUCLEOTIDE SEQUENCE</scope>
    <source>
        <strain evidence="2">IBT 30069</strain>
    </source>
</reference>
<dbReference type="EMBL" id="JAPQKH010000007">
    <property type="protein sequence ID" value="KAJ5087455.1"/>
    <property type="molecule type" value="Genomic_DNA"/>
</dbReference>
<organism evidence="2 3">
    <name type="scientific">Penicillium angulare</name>
    <dbReference type="NCBI Taxonomy" id="116970"/>
    <lineage>
        <taxon>Eukaryota</taxon>
        <taxon>Fungi</taxon>
        <taxon>Dikarya</taxon>
        <taxon>Ascomycota</taxon>
        <taxon>Pezizomycotina</taxon>
        <taxon>Eurotiomycetes</taxon>
        <taxon>Eurotiomycetidae</taxon>
        <taxon>Eurotiales</taxon>
        <taxon>Aspergillaceae</taxon>
        <taxon>Penicillium</taxon>
    </lineage>
</organism>
<dbReference type="Pfam" id="PF13668">
    <property type="entry name" value="Ferritin_2"/>
    <property type="match status" value="1"/>
</dbReference>
<proteinExistence type="predicted"/>
<comment type="caution">
    <text evidence="2">The sequence shown here is derived from an EMBL/GenBank/DDBJ whole genome shotgun (WGS) entry which is preliminary data.</text>
</comment>
<evidence type="ECO:0000256" key="1">
    <source>
        <dbReference type="SAM" id="SignalP"/>
    </source>
</evidence>
<feature type="signal peptide" evidence="1">
    <location>
        <begin position="1"/>
        <end position="20"/>
    </location>
</feature>
<dbReference type="Proteomes" id="UP001149165">
    <property type="component" value="Unassembled WGS sequence"/>
</dbReference>
<evidence type="ECO:0000313" key="2">
    <source>
        <dbReference type="EMBL" id="KAJ5087455.1"/>
    </source>
</evidence>
<accession>A0A9W9ETC1</accession>
<keyword evidence="3" id="KW-1185">Reference proteome</keyword>
<gene>
    <name evidence="2" type="ORF">N7456_011071</name>
</gene>
<keyword evidence="1" id="KW-0732">Signal</keyword>
<name>A0A9W9ETC1_9EURO</name>
<sequence>MHFSHFYLLASSAAILPALAAPTTQAALKNAAAAVPGQSELFASYQGRKTPLAEDWNQIIHPSASGDPGPDDQLFQNLLSAEWVIYTFYQEGVDTFTQEDFTKAGLPKNTYQRLKQIRDNEAGHIRIFQDQISGTSLKPGPCTYDFNYNKSNPVEYLGLQVYIEVTSQAFLTGLALEAVSDKSKAALMAIGQTETRHNVWGLMDTFGVSPMAGPSDTTYPYAEQILELTNAFIKKCPSENPVYPSPRQHLPQIAMWANGTTGAPGDKIQPIFYEPKNQPQFEEGKDYWAVFFHGIATINVPYTPGQEFITIPNQFENSTGIIIMNIADTQDSPTAESVVAGPLVLIEQPRLLTLKAPSVVSL</sequence>
<protein>
    <submittedName>
        <fullName evidence="2">Uncharacterized protein</fullName>
    </submittedName>
</protein>
<feature type="chain" id="PRO_5040827921" evidence="1">
    <location>
        <begin position="21"/>
        <end position="362"/>
    </location>
</feature>